<keyword evidence="5" id="KW-0732">Signal</keyword>
<dbReference type="Gene3D" id="1.50.10.10">
    <property type="match status" value="1"/>
</dbReference>
<dbReference type="InterPro" id="IPR012341">
    <property type="entry name" value="6hp_glycosidase-like_sf"/>
</dbReference>
<dbReference type="PROSITE" id="PS51257">
    <property type="entry name" value="PROKAR_LIPOPROTEIN"/>
    <property type="match status" value="1"/>
</dbReference>
<feature type="binding site" evidence="4">
    <location>
        <position position="249"/>
    </location>
    <ligand>
        <name>substrate</name>
    </ligand>
</feature>
<name>A0A1J7BNI3_FLAJO</name>
<keyword evidence="7" id="KW-1185">Reference proteome</keyword>
<feature type="binding site" evidence="4">
    <location>
        <position position="237"/>
    </location>
    <ligand>
        <name>substrate</name>
    </ligand>
</feature>
<dbReference type="Proteomes" id="UP000182826">
    <property type="component" value="Unassembled WGS sequence"/>
</dbReference>
<dbReference type="InterPro" id="IPR052369">
    <property type="entry name" value="UG_Glycosaminoglycan_Hydrolase"/>
</dbReference>
<feature type="binding site" evidence="4">
    <location>
        <position position="117"/>
    </location>
    <ligand>
        <name>substrate</name>
    </ligand>
</feature>
<dbReference type="Pfam" id="PF07470">
    <property type="entry name" value="Glyco_hydro_88"/>
    <property type="match status" value="1"/>
</dbReference>
<dbReference type="InterPro" id="IPR010905">
    <property type="entry name" value="Glyco_hydro_88"/>
</dbReference>
<dbReference type="SUPFAM" id="SSF48208">
    <property type="entry name" value="Six-hairpin glycosidases"/>
    <property type="match status" value="1"/>
</dbReference>
<feature type="active site" description="Proton donor" evidence="3">
    <location>
        <position position="177"/>
    </location>
</feature>
<evidence type="ECO:0000313" key="7">
    <source>
        <dbReference type="Proteomes" id="UP000182826"/>
    </source>
</evidence>
<feature type="active site" description="Nucleophile" evidence="3">
    <location>
        <position position="117"/>
    </location>
</feature>
<feature type="chain" id="PRO_5009643424" evidence="5">
    <location>
        <begin position="20"/>
        <end position="397"/>
    </location>
</feature>
<evidence type="ECO:0000256" key="3">
    <source>
        <dbReference type="PIRSR" id="PIRSR610905-1"/>
    </source>
</evidence>
<proteinExistence type="inferred from homology"/>
<reference evidence="6 7" key="1">
    <citation type="submission" date="2016-10" db="EMBL/GenBank/DDBJ databases">
        <title>Draft Genome Sequence of Rhizobacteria Flavobacterium johnsoniae CI04.</title>
        <authorList>
            <person name="Bravo J.I."/>
            <person name="Lozano G.L."/>
            <person name="Handelsman J."/>
        </authorList>
    </citation>
    <scope>NUCLEOTIDE SEQUENCE [LARGE SCALE GENOMIC DNA]</scope>
    <source>
        <strain evidence="6 7">CI04</strain>
    </source>
</reference>
<feature type="binding site" evidence="4">
    <location>
        <position position="253"/>
    </location>
    <ligand>
        <name>substrate</name>
    </ligand>
</feature>
<comment type="caution">
    <text evidence="6">The sequence shown here is derived from an EMBL/GenBank/DDBJ whole genome shotgun (WGS) entry which is preliminary data.</text>
</comment>
<dbReference type="EMBL" id="MLFK01000010">
    <property type="protein sequence ID" value="OIV40279.1"/>
    <property type="molecule type" value="Genomic_DNA"/>
</dbReference>
<evidence type="ECO:0000256" key="4">
    <source>
        <dbReference type="PIRSR" id="PIRSR610905-2"/>
    </source>
</evidence>
<gene>
    <name evidence="6" type="ORF">BKM63_20275</name>
</gene>
<protein>
    <submittedName>
        <fullName evidence="6">Glucuronyl hydrolase</fullName>
    </submittedName>
</protein>
<keyword evidence="1 6" id="KW-0378">Hydrolase</keyword>
<comment type="similarity">
    <text evidence="2">Belongs to the glycosyl hydrolase 88 family.</text>
</comment>
<evidence type="ECO:0000256" key="2">
    <source>
        <dbReference type="ARBA" id="ARBA00038358"/>
    </source>
</evidence>
<dbReference type="GO" id="GO:0000272">
    <property type="term" value="P:polysaccharide catabolic process"/>
    <property type="evidence" value="ECO:0007669"/>
    <property type="project" value="TreeGrafter"/>
</dbReference>
<sequence>MNKVSFICLILGFASLATACRSGINTQTKNTTAANSLLETRYKMLLDYPVDSMSMPRSMNIKTNEIRKVPSRDWTSGFFAGNLWQLYRLTGDSKYKEQAQKWTPFSKKESVNSNSHDVGFKVFCSFGEALKVENKKEYEAVIIKGAETLCTRFNPKVGSIRSWDFNKEIWDYPVIIDNMMNLELLFEASKISGNPKYRDIAIKHANTTLKNQFREDNSCYHVIDYDPKTGAVRKKTTLQGYNDDSVWARGQGWAVYGFTMAYRYTKDEAYKKQAEATAKFFMTNKNLPEDGIPYWDFKDPGIPNSARDVSAAMVMASALYELYGYTKNQTYLAFADKMMASVQTDKYILDSKIKAPFLFDHSTGNWPKHDEIDEPIIYADYYFLEALIKVQRLKGSK</sequence>
<evidence type="ECO:0000313" key="6">
    <source>
        <dbReference type="EMBL" id="OIV40279.1"/>
    </source>
</evidence>
<dbReference type="PANTHER" id="PTHR36845:SF1">
    <property type="entry name" value="HYDROLASE, PUTATIVE (AFU_ORTHOLOGUE AFUA_7G05090)-RELATED"/>
    <property type="match status" value="1"/>
</dbReference>
<dbReference type="InterPro" id="IPR008928">
    <property type="entry name" value="6-hairpin_glycosidase_sf"/>
</dbReference>
<evidence type="ECO:0000256" key="5">
    <source>
        <dbReference type="SAM" id="SignalP"/>
    </source>
</evidence>
<dbReference type="AlphaFoldDB" id="A0A1J7BNI3"/>
<dbReference type="GO" id="GO:0052757">
    <property type="term" value="F:chondroitin hydrolase activity"/>
    <property type="evidence" value="ECO:0007669"/>
    <property type="project" value="TreeGrafter"/>
</dbReference>
<dbReference type="OrthoDB" id="428577at2"/>
<organism evidence="6 7">
    <name type="scientific">Flavobacterium johnsoniae</name>
    <name type="common">Cytophaga johnsonae</name>
    <dbReference type="NCBI Taxonomy" id="986"/>
    <lineage>
        <taxon>Bacteria</taxon>
        <taxon>Pseudomonadati</taxon>
        <taxon>Bacteroidota</taxon>
        <taxon>Flavobacteriia</taxon>
        <taxon>Flavobacteriales</taxon>
        <taxon>Flavobacteriaceae</taxon>
        <taxon>Flavobacterium</taxon>
    </lineage>
</organism>
<dbReference type="RefSeq" id="WP_071638404.1">
    <property type="nucleotide sequence ID" value="NZ_MLFK01000010.1"/>
</dbReference>
<feature type="binding site" evidence="4">
    <location>
        <position position="177"/>
    </location>
    <ligand>
        <name>substrate</name>
    </ligand>
</feature>
<feature type="signal peptide" evidence="5">
    <location>
        <begin position="1"/>
        <end position="19"/>
    </location>
</feature>
<accession>A0A1J7BNI3</accession>
<evidence type="ECO:0000256" key="1">
    <source>
        <dbReference type="ARBA" id="ARBA00022801"/>
    </source>
</evidence>
<dbReference type="PANTHER" id="PTHR36845">
    <property type="entry name" value="HYDROLASE, PUTATIVE (AFU_ORTHOLOGUE AFUA_7G05090)-RELATED"/>
    <property type="match status" value="1"/>
</dbReference>